<dbReference type="Proteomes" id="UP000032809">
    <property type="component" value="Chromosome I"/>
</dbReference>
<keyword evidence="2" id="KW-1185">Reference proteome</keyword>
<organism evidence="1 2">
    <name type="scientific">Defluviitoga tunisiensis</name>
    <dbReference type="NCBI Taxonomy" id="1006576"/>
    <lineage>
        <taxon>Bacteria</taxon>
        <taxon>Thermotogati</taxon>
        <taxon>Thermotogota</taxon>
        <taxon>Thermotogae</taxon>
        <taxon>Petrotogales</taxon>
        <taxon>Petrotogaceae</taxon>
        <taxon>Defluviitoga</taxon>
    </lineage>
</organism>
<dbReference type="EMBL" id="LN824141">
    <property type="protein sequence ID" value="CEP78641.1"/>
    <property type="molecule type" value="Genomic_DNA"/>
</dbReference>
<dbReference type="HOGENOM" id="CLU_836063_0_0_0"/>
<evidence type="ECO:0000313" key="1">
    <source>
        <dbReference type="EMBL" id="CEP78641.1"/>
    </source>
</evidence>
<protein>
    <recommendedName>
        <fullName evidence="3">DUF2268 domain-containing protein</fullName>
    </recommendedName>
</protein>
<name>A0A0C7NL71_DEFTU</name>
<dbReference type="OrthoDB" id="46420at2"/>
<evidence type="ECO:0008006" key="3">
    <source>
        <dbReference type="Google" id="ProtNLM"/>
    </source>
</evidence>
<sequence>MNIILKHNIEGINDFIKVFQSNTILKKADIKWLFDTKSYEKLLNLFGQNIGLTKKEEWIDLFYEAYILNLNSEGCVEKDTLRKNIIEPVIWAISNVDKLLNYTEEIMHFIDKKTYINRALRYLPKIEGNIELNFYYYIFMYNACVEENIVLLDLPFAKKLNEVQLTALLAHEMHHYLKDYLNLSEYSKNAFNDVTLTLWALENEGIADMCSFESLWAIYEEFGWTDKGLITEILENTAKYISDFNDKMQRKIINEDDSINLYEFIMQNQIIHPLGYKMAKTIERDFGIEELKRCVGKPLEFILKFNQAYELENGIYAFDENLIERLISIYNS</sequence>
<evidence type="ECO:0000313" key="2">
    <source>
        <dbReference type="Proteomes" id="UP000032809"/>
    </source>
</evidence>
<dbReference type="InterPro" id="IPR043754">
    <property type="entry name" value="DUF5700"/>
</dbReference>
<dbReference type="PATRIC" id="fig|1006576.9.peg.1344"/>
<proteinExistence type="predicted"/>
<dbReference type="KEGG" id="dtn:DTL3_1347"/>
<reference evidence="2" key="1">
    <citation type="submission" date="2014-11" db="EMBL/GenBank/DDBJ databases">
        <authorList>
            <person name="Wibberg D."/>
        </authorList>
    </citation>
    <scope>NUCLEOTIDE SEQUENCE [LARGE SCALE GENOMIC DNA]</scope>
    <source>
        <strain evidence="2">L3</strain>
    </source>
</reference>
<accession>A0A0C7NL71</accession>
<dbReference type="RefSeq" id="WP_045088048.1">
    <property type="nucleotide sequence ID" value="NZ_LN824141.1"/>
</dbReference>
<dbReference type="Pfam" id="PF18958">
    <property type="entry name" value="DUF5700"/>
    <property type="match status" value="1"/>
</dbReference>
<gene>
    <name evidence="1" type="ORF">DTL3_1347</name>
</gene>
<dbReference type="AlphaFoldDB" id="A0A0C7NL71"/>